<evidence type="ECO:0000256" key="1">
    <source>
        <dbReference type="ARBA" id="ARBA00010617"/>
    </source>
</evidence>
<feature type="binding site" description="axial binding residue" evidence="7">
    <location>
        <position position="55"/>
    </location>
    <ligand>
        <name>heme</name>
        <dbReference type="ChEBI" id="CHEBI:30413"/>
    </ligand>
    <ligandPart>
        <name>Fe</name>
        <dbReference type="ChEBI" id="CHEBI:18248"/>
    </ligandPart>
</feature>
<dbReference type="InterPro" id="IPR050196">
    <property type="entry name" value="Cytochrome_P450_Monoox"/>
</dbReference>
<proteinExistence type="inferred from homology"/>
<dbReference type="EMBL" id="ML978449">
    <property type="protein sequence ID" value="KAF2022763.1"/>
    <property type="molecule type" value="Genomic_DNA"/>
</dbReference>
<accession>A0A9P4GU46</accession>
<dbReference type="PANTHER" id="PTHR24291:SF50">
    <property type="entry name" value="BIFUNCTIONAL ALBAFLAVENONE MONOOXYGENASE_TERPENE SYNTHASE"/>
    <property type="match status" value="1"/>
</dbReference>
<dbReference type="OrthoDB" id="1470350at2759"/>
<dbReference type="InterPro" id="IPR002401">
    <property type="entry name" value="Cyt_P450_E_grp-I"/>
</dbReference>
<dbReference type="GO" id="GO:0016705">
    <property type="term" value="F:oxidoreductase activity, acting on paired donors, with incorporation or reduction of molecular oxygen"/>
    <property type="evidence" value="ECO:0007669"/>
    <property type="project" value="InterPro"/>
</dbReference>
<evidence type="ECO:0000256" key="2">
    <source>
        <dbReference type="ARBA" id="ARBA00022617"/>
    </source>
</evidence>
<dbReference type="GO" id="GO:0005506">
    <property type="term" value="F:iron ion binding"/>
    <property type="evidence" value="ECO:0007669"/>
    <property type="project" value="InterPro"/>
</dbReference>
<keyword evidence="4" id="KW-0560">Oxidoreductase</keyword>
<evidence type="ECO:0000313" key="8">
    <source>
        <dbReference type="EMBL" id="KAF2022763.1"/>
    </source>
</evidence>
<organism evidence="8 9">
    <name type="scientific">Setomelanomma holmii</name>
    <dbReference type="NCBI Taxonomy" id="210430"/>
    <lineage>
        <taxon>Eukaryota</taxon>
        <taxon>Fungi</taxon>
        <taxon>Dikarya</taxon>
        <taxon>Ascomycota</taxon>
        <taxon>Pezizomycotina</taxon>
        <taxon>Dothideomycetes</taxon>
        <taxon>Pleosporomycetidae</taxon>
        <taxon>Pleosporales</taxon>
        <taxon>Pleosporineae</taxon>
        <taxon>Phaeosphaeriaceae</taxon>
        <taxon>Setomelanomma</taxon>
    </lineage>
</organism>
<comment type="similarity">
    <text evidence="1">Belongs to the cytochrome P450 family.</text>
</comment>
<feature type="non-terminal residue" evidence="8">
    <location>
        <position position="1"/>
    </location>
</feature>
<keyword evidence="9" id="KW-1185">Reference proteome</keyword>
<dbReference type="Pfam" id="PF00067">
    <property type="entry name" value="p450"/>
    <property type="match status" value="1"/>
</dbReference>
<dbReference type="PANTHER" id="PTHR24291">
    <property type="entry name" value="CYTOCHROME P450 FAMILY 4"/>
    <property type="match status" value="1"/>
</dbReference>
<dbReference type="SUPFAM" id="SSF48264">
    <property type="entry name" value="Cytochrome P450"/>
    <property type="match status" value="1"/>
</dbReference>
<comment type="caution">
    <text evidence="8">The sequence shown here is derived from an EMBL/GenBank/DDBJ whole genome shotgun (WGS) entry which is preliminary data.</text>
</comment>
<dbReference type="Gene3D" id="1.10.630.10">
    <property type="entry name" value="Cytochrome P450"/>
    <property type="match status" value="1"/>
</dbReference>
<evidence type="ECO:0000256" key="5">
    <source>
        <dbReference type="ARBA" id="ARBA00023004"/>
    </source>
</evidence>
<dbReference type="PRINTS" id="PR00463">
    <property type="entry name" value="EP450I"/>
</dbReference>
<evidence type="ECO:0000313" key="9">
    <source>
        <dbReference type="Proteomes" id="UP000799777"/>
    </source>
</evidence>
<gene>
    <name evidence="8" type="ORF">EK21DRAFT_82462</name>
</gene>
<keyword evidence="2 7" id="KW-0349">Heme</keyword>
<dbReference type="InterPro" id="IPR036396">
    <property type="entry name" value="Cyt_P450_sf"/>
</dbReference>
<name>A0A9P4GU46_9PLEO</name>
<evidence type="ECO:0000256" key="6">
    <source>
        <dbReference type="ARBA" id="ARBA00023033"/>
    </source>
</evidence>
<evidence type="ECO:0000256" key="7">
    <source>
        <dbReference type="PIRSR" id="PIRSR602401-1"/>
    </source>
</evidence>
<evidence type="ECO:0000256" key="4">
    <source>
        <dbReference type="ARBA" id="ARBA00023002"/>
    </source>
</evidence>
<keyword evidence="3 7" id="KW-0479">Metal-binding</keyword>
<comment type="cofactor">
    <cofactor evidence="7">
        <name>heme</name>
        <dbReference type="ChEBI" id="CHEBI:30413"/>
    </cofactor>
</comment>
<dbReference type="GO" id="GO:0004497">
    <property type="term" value="F:monooxygenase activity"/>
    <property type="evidence" value="ECO:0007669"/>
    <property type="project" value="UniProtKB-KW"/>
</dbReference>
<dbReference type="GO" id="GO:0020037">
    <property type="term" value="F:heme binding"/>
    <property type="evidence" value="ECO:0007669"/>
    <property type="project" value="InterPro"/>
</dbReference>
<keyword evidence="6" id="KW-0503">Monooxygenase</keyword>
<dbReference type="InterPro" id="IPR001128">
    <property type="entry name" value="Cyt_P450"/>
</dbReference>
<keyword evidence="5 7" id="KW-0408">Iron</keyword>
<sequence>LLAGSAVICALHAIHNNPSIWSNPERFNPDRWGTEEAANWPRNSYIPFATGPRNCIDFNFALGEAQVLFPELVYRYEFSGEERG</sequence>
<dbReference type="Proteomes" id="UP000799777">
    <property type="component" value="Unassembled WGS sequence"/>
</dbReference>
<reference evidence="8" key="1">
    <citation type="journal article" date="2020" name="Stud. Mycol.">
        <title>101 Dothideomycetes genomes: a test case for predicting lifestyles and emergence of pathogens.</title>
        <authorList>
            <person name="Haridas S."/>
            <person name="Albert R."/>
            <person name="Binder M."/>
            <person name="Bloem J."/>
            <person name="Labutti K."/>
            <person name="Salamov A."/>
            <person name="Andreopoulos B."/>
            <person name="Baker S."/>
            <person name="Barry K."/>
            <person name="Bills G."/>
            <person name="Bluhm B."/>
            <person name="Cannon C."/>
            <person name="Castanera R."/>
            <person name="Culley D."/>
            <person name="Daum C."/>
            <person name="Ezra D."/>
            <person name="Gonzalez J."/>
            <person name="Henrissat B."/>
            <person name="Kuo A."/>
            <person name="Liang C."/>
            <person name="Lipzen A."/>
            <person name="Lutzoni F."/>
            <person name="Magnuson J."/>
            <person name="Mondo S."/>
            <person name="Nolan M."/>
            <person name="Ohm R."/>
            <person name="Pangilinan J."/>
            <person name="Park H.-J."/>
            <person name="Ramirez L."/>
            <person name="Alfaro M."/>
            <person name="Sun H."/>
            <person name="Tritt A."/>
            <person name="Yoshinaga Y."/>
            <person name="Zwiers L.-H."/>
            <person name="Turgeon B."/>
            <person name="Goodwin S."/>
            <person name="Spatafora J."/>
            <person name="Crous P."/>
            <person name="Grigoriev I."/>
        </authorList>
    </citation>
    <scope>NUCLEOTIDE SEQUENCE</scope>
    <source>
        <strain evidence="8">CBS 110217</strain>
    </source>
</reference>
<evidence type="ECO:0000256" key="3">
    <source>
        <dbReference type="ARBA" id="ARBA00022723"/>
    </source>
</evidence>
<dbReference type="AlphaFoldDB" id="A0A9P4GU46"/>
<protein>
    <submittedName>
        <fullName evidence="8">Cytochrome P450</fullName>
    </submittedName>
</protein>